<dbReference type="Proteomes" id="UP000314294">
    <property type="component" value="Unassembled WGS sequence"/>
</dbReference>
<proteinExistence type="predicted"/>
<organism evidence="1 2">
    <name type="scientific">Liparis tanakae</name>
    <name type="common">Tanaka's snailfish</name>
    <dbReference type="NCBI Taxonomy" id="230148"/>
    <lineage>
        <taxon>Eukaryota</taxon>
        <taxon>Metazoa</taxon>
        <taxon>Chordata</taxon>
        <taxon>Craniata</taxon>
        <taxon>Vertebrata</taxon>
        <taxon>Euteleostomi</taxon>
        <taxon>Actinopterygii</taxon>
        <taxon>Neopterygii</taxon>
        <taxon>Teleostei</taxon>
        <taxon>Neoteleostei</taxon>
        <taxon>Acanthomorphata</taxon>
        <taxon>Eupercaria</taxon>
        <taxon>Perciformes</taxon>
        <taxon>Cottioidei</taxon>
        <taxon>Cottales</taxon>
        <taxon>Liparidae</taxon>
        <taxon>Liparis</taxon>
    </lineage>
</organism>
<dbReference type="AlphaFoldDB" id="A0A4Z2I2S4"/>
<evidence type="ECO:0000313" key="2">
    <source>
        <dbReference type="Proteomes" id="UP000314294"/>
    </source>
</evidence>
<reference evidence="1 2" key="1">
    <citation type="submission" date="2019-03" db="EMBL/GenBank/DDBJ databases">
        <title>First draft genome of Liparis tanakae, snailfish: a comprehensive survey of snailfish specific genes.</title>
        <authorList>
            <person name="Kim W."/>
            <person name="Song I."/>
            <person name="Jeong J.-H."/>
            <person name="Kim D."/>
            <person name="Kim S."/>
            <person name="Ryu S."/>
            <person name="Song J.Y."/>
            <person name="Lee S.K."/>
        </authorList>
    </citation>
    <scope>NUCLEOTIDE SEQUENCE [LARGE SCALE GENOMIC DNA]</scope>
    <source>
        <tissue evidence="1">Muscle</tissue>
    </source>
</reference>
<accession>A0A4Z2I2S4</accession>
<dbReference type="EMBL" id="SRLO01000142">
    <property type="protein sequence ID" value="TNN72130.1"/>
    <property type="molecule type" value="Genomic_DNA"/>
</dbReference>
<sequence length="80" mass="8343">MGNRDWAASHSLSAGGNTNIIRTSRSADSVFLSCFTSPLITPTCSGGFPSSHRGKGDVTAASHLVVSCRAPRLVLPLNET</sequence>
<protein>
    <submittedName>
        <fullName evidence="1">Uncharacterized protein</fullName>
    </submittedName>
</protein>
<gene>
    <name evidence="1" type="ORF">EYF80_017707</name>
</gene>
<evidence type="ECO:0000313" key="1">
    <source>
        <dbReference type="EMBL" id="TNN72130.1"/>
    </source>
</evidence>
<keyword evidence="2" id="KW-1185">Reference proteome</keyword>
<name>A0A4Z2I2S4_9TELE</name>
<comment type="caution">
    <text evidence="1">The sequence shown here is derived from an EMBL/GenBank/DDBJ whole genome shotgun (WGS) entry which is preliminary data.</text>
</comment>